<keyword evidence="7" id="KW-1185">Reference proteome</keyword>
<comment type="catalytic activity">
    <reaction evidence="1">
        <text>a myo-inositol phosphate + H2O = myo-inositol + phosphate</text>
        <dbReference type="Rhea" id="RHEA:24056"/>
        <dbReference type="ChEBI" id="CHEBI:15377"/>
        <dbReference type="ChEBI" id="CHEBI:17268"/>
        <dbReference type="ChEBI" id="CHEBI:43474"/>
        <dbReference type="ChEBI" id="CHEBI:84139"/>
        <dbReference type="EC" id="3.1.3.25"/>
    </reaction>
</comment>
<evidence type="ECO:0000313" key="6">
    <source>
        <dbReference type="EMBL" id="MFC4908051.1"/>
    </source>
</evidence>
<reference evidence="7" key="1">
    <citation type="journal article" date="2019" name="Int. J. Syst. Evol. Microbiol.">
        <title>The Global Catalogue of Microorganisms (GCM) 10K type strain sequencing project: providing services to taxonomists for standard genome sequencing and annotation.</title>
        <authorList>
            <consortium name="The Broad Institute Genomics Platform"/>
            <consortium name="The Broad Institute Genome Sequencing Center for Infectious Disease"/>
            <person name="Wu L."/>
            <person name="Ma J."/>
        </authorList>
    </citation>
    <scope>NUCLEOTIDE SEQUENCE [LARGE SCALE GENOMIC DNA]</scope>
    <source>
        <strain evidence="7">KLKA75</strain>
    </source>
</reference>
<evidence type="ECO:0000256" key="2">
    <source>
        <dbReference type="ARBA" id="ARBA00013106"/>
    </source>
</evidence>
<dbReference type="PANTHER" id="PTHR20854:SF4">
    <property type="entry name" value="INOSITOL-1-MONOPHOSPHATASE-RELATED"/>
    <property type="match status" value="1"/>
</dbReference>
<dbReference type="InterPro" id="IPR000760">
    <property type="entry name" value="Inositol_monophosphatase-like"/>
</dbReference>
<dbReference type="RefSeq" id="WP_378254336.1">
    <property type="nucleotide sequence ID" value="NZ_JBHSIT010000003.1"/>
</dbReference>
<sequence>MTDPATARELQRIAETAACAPADRLRTAFRSRPAVQTKRDFHDPVTEHDRAAEETIRAVLARHAPNSVVVGEEGGEQTGAGAGGHGATGAGVGGQRAGGAGAGGEGAAGAGGGSQRAAGAGAGGQRADDAAAVGQRAGGGSQRAAGAGAGGQRAVGAGSGGQGADGAGAGGEGAGGVVRWYVDPIDGTANFAAGLPFFCTSVAAVVDGEVVAGAVYDPVRDDLFAAGPDGATCNGIPLRSAGAAEDRTGVLVTGFPNARELRRGGEESLRRFGRLVEAFATVRRPGSAALSLAHVAGGWADAAYGVSVNAWDVAAALLLVRRAGGVYVPLGGEPDGPDWAAPGYLACVGGFDLDGSVLTEVAGLAAARSGA</sequence>
<accession>A0ABV9TWY9</accession>
<evidence type="ECO:0000256" key="1">
    <source>
        <dbReference type="ARBA" id="ARBA00001033"/>
    </source>
</evidence>
<protein>
    <recommendedName>
        <fullName evidence="2">inositol-phosphate phosphatase</fullName>
        <ecNumber evidence="2">3.1.3.25</ecNumber>
    </recommendedName>
</protein>
<name>A0ABV9TWY9_9ACTN</name>
<evidence type="ECO:0000313" key="7">
    <source>
        <dbReference type="Proteomes" id="UP001595872"/>
    </source>
</evidence>
<comment type="caution">
    <text evidence="6">The sequence shown here is derived from an EMBL/GenBank/DDBJ whole genome shotgun (WGS) entry which is preliminary data.</text>
</comment>
<feature type="region of interest" description="Disordered" evidence="5">
    <location>
        <begin position="71"/>
        <end position="169"/>
    </location>
</feature>
<dbReference type="EMBL" id="JBHSIT010000003">
    <property type="protein sequence ID" value="MFC4908051.1"/>
    <property type="molecule type" value="Genomic_DNA"/>
</dbReference>
<dbReference type="Gene3D" id="3.30.540.10">
    <property type="entry name" value="Fructose-1,6-Bisphosphatase, subunit A, domain 1"/>
    <property type="match status" value="1"/>
</dbReference>
<proteinExistence type="predicted"/>
<dbReference type="SUPFAM" id="SSF56655">
    <property type="entry name" value="Carbohydrate phosphatase"/>
    <property type="match status" value="1"/>
</dbReference>
<dbReference type="EC" id="3.1.3.25" evidence="2"/>
<dbReference type="Proteomes" id="UP001595872">
    <property type="component" value="Unassembled WGS sequence"/>
</dbReference>
<keyword evidence="4" id="KW-0460">Magnesium</keyword>
<feature type="compositionally biased region" description="Gly residues" evidence="5">
    <location>
        <begin position="136"/>
        <end position="169"/>
    </location>
</feature>
<gene>
    <name evidence="6" type="ORF">ACFPCY_12025</name>
</gene>
<evidence type="ECO:0000256" key="5">
    <source>
        <dbReference type="SAM" id="MobiDB-lite"/>
    </source>
</evidence>
<organism evidence="6 7">
    <name type="scientific">Actinomadura gamaensis</name>
    <dbReference type="NCBI Taxonomy" id="1763541"/>
    <lineage>
        <taxon>Bacteria</taxon>
        <taxon>Bacillati</taxon>
        <taxon>Actinomycetota</taxon>
        <taxon>Actinomycetes</taxon>
        <taxon>Streptosporangiales</taxon>
        <taxon>Thermomonosporaceae</taxon>
        <taxon>Actinomadura</taxon>
    </lineage>
</organism>
<dbReference type="Pfam" id="PF00459">
    <property type="entry name" value="Inositol_P"/>
    <property type="match status" value="2"/>
</dbReference>
<evidence type="ECO:0000256" key="3">
    <source>
        <dbReference type="ARBA" id="ARBA00022723"/>
    </source>
</evidence>
<dbReference type="PANTHER" id="PTHR20854">
    <property type="entry name" value="INOSITOL MONOPHOSPHATASE"/>
    <property type="match status" value="1"/>
</dbReference>
<dbReference type="PROSITE" id="PS00630">
    <property type="entry name" value="IMP_2"/>
    <property type="match status" value="1"/>
</dbReference>
<dbReference type="Gene3D" id="3.40.190.80">
    <property type="match status" value="1"/>
</dbReference>
<evidence type="ECO:0000256" key="4">
    <source>
        <dbReference type="ARBA" id="ARBA00022842"/>
    </source>
</evidence>
<keyword evidence="3" id="KW-0479">Metal-binding</keyword>
<feature type="compositionally biased region" description="Gly residues" evidence="5">
    <location>
        <begin position="76"/>
        <end position="124"/>
    </location>
</feature>
<dbReference type="InterPro" id="IPR020550">
    <property type="entry name" value="Inositol_monophosphatase_CS"/>
</dbReference>